<dbReference type="InterPro" id="IPR036770">
    <property type="entry name" value="Ankyrin_rpt-contain_sf"/>
</dbReference>
<dbReference type="PROSITE" id="PS50088">
    <property type="entry name" value="ANK_REPEAT"/>
    <property type="match status" value="4"/>
</dbReference>
<dbReference type="Pfam" id="PF12796">
    <property type="entry name" value="Ank_2"/>
    <property type="match status" value="2"/>
</dbReference>
<dbReference type="SMART" id="SM00248">
    <property type="entry name" value="ANK"/>
    <property type="match status" value="5"/>
</dbReference>
<feature type="repeat" description="ANK" evidence="3">
    <location>
        <begin position="133"/>
        <end position="166"/>
    </location>
</feature>
<sequence length="260" mass="28071">MKTYAFFRSRLTRSAQLFTLLVFFGGSTAAFCGPIHDAARKGDANKIKALLQADPKLVADLDKNGDTPLHVACLHGQMAAAQALIDAGADVNAKNGYGAFTPGDLWSVFSSNNHQDPVSLLSVHGVDVKDNKNGYTPLDLCLFATRHKELMQLLVAKGADVNAQAASGATPLFFAVLRDQPDDVKFLIDKGANVNSADAYGDTILDAALHLQYGSMIQILVDRGADVNAKDQSEHRPLTYALQMDDHKWADLLKKHGAHE</sequence>
<reference evidence="5" key="1">
    <citation type="submission" date="2023-03" db="EMBL/GenBank/DDBJ databases">
        <title>Edaphobacter sp.</title>
        <authorList>
            <person name="Huber K.J."/>
            <person name="Papendorf J."/>
            <person name="Pilke C."/>
            <person name="Bunk B."/>
            <person name="Sproeer C."/>
            <person name="Pester M."/>
        </authorList>
    </citation>
    <scope>NUCLEOTIDE SEQUENCE</scope>
    <source>
        <strain evidence="5">DSM 110680</strain>
    </source>
</reference>
<keyword evidence="1" id="KW-0677">Repeat</keyword>
<dbReference type="PRINTS" id="PR01415">
    <property type="entry name" value="ANKYRIN"/>
</dbReference>
<dbReference type="EMBL" id="CP121196">
    <property type="protein sequence ID" value="XBH17115.1"/>
    <property type="molecule type" value="Genomic_DNA"/>
</dbReference>
<dbReference type="SUPFAM" id="SSF48403">
    <property type="entry name" value="Ankyrin repeat"/>
    <property type="match status" value="1"/>
</dbReference>
<evidence type="ECO:0000313" key="5">
    <source>
        <dbReference type="EMBL" id="XBH17115.1"/>
    </source>
</evidence>
<gene>
    <name evidence="5" type="ORF">P8935_21425</name>
</gene>
<keyword evidence="4" id="KW-0732">Signal</keyword>
<evidence type="ECO:0000256" key="3">
    <source>
        <dbReference type="PROSITE-ProRule" id="PRU00023"/>
    </source>
</evidence>
<feature type="repeat" description="ANK" evidence="3">
    <location>
        <begin position="64"/>
        <end position="96"/>
    </location>
</feature>
<dbReference type="PANTHER" id="PTHR24171">
    <property type="entry name" value="ANKYRIN REPEAT DOMAIN-CONTAINING PROTEIN 39-RELATED"/>
    <property type="match status" value="1"/>
</dbReference>
<dbReference type="PANTHER" id="PTHR24171:SF9">
    <property type="entry name" value="ANKYRIN REPEAT DOMAIN-CONTAINING PROTEIN 39"/>
    <property type="match status" value="1"/>
</dbReference>
<dbReference type="AlphaFoldDB" id="A0AAU7DIG4"/>
<dbReference type="RefSeq" id="WP_348262345.1">
    <property type="nucleotide sequence ID" value="NZ_CP121196.1"/>
</dbReference>
<feature type="repeat" description="ANK" evidence="3">
    <location>
        <begin position="200"/>
        <end position="232"/>
    </location>
</feature>
<dbReference type="InterPro" id="IPR002110">
    <property type="entry name" value="Ankyrin_rpt"/>
</dbReference>
<proteinExistence type="predicted"/>
<name>A0AAU7DIG4_9BACT</name>
<accession>A0AAU7DIG4</accession>
<feature type="signal peptide" evidence="4">
    <location>
        <begin position="1"/>
        <end position="29"/>
    </location>
</feature>
<keyword evidence="2 3" id="KW-0040">ANK repeat</keyword>
<evidence type="ECO:0000256" key="4">
    <source>
        <dbReference type="SAM" id="SignalP"/>
    </source>
</evidence>
<organism evidence="5">
    <name type="scientific">Telmatobacter sp. DSM 110680</name>
    <dbReference type="NCBI Taxonomy" id="3036704"/>
    <lineage>
        <taxon>Bacteria</taxon>
        <taxon>Pseudomonadati</taxon>
        <taxon>Acidobacteriota</taxon>
        <taxon>Terriglobia</taxon>
        <taxon>Terriglobales</taxon>
        <taxon>Acidobacteriaceae</taxon>
        <taxon>Telmatobacter</taxon>
    </lineage>
</organism>
<feature type="repeat" description="ANK" evidence="3">
    <location>
        <begin position="167"/>
        <end position="199"/>
    </location>
</feature>
<protein>
    <submittedName>
        <fullName evidence="5">Ankyrin repeat domain-containing protein</fullName>
    </submittedName>
</protein>
<feature type="chain" id="PRO_5043593682" evidence="4">
    <location>
        <begin position="30"/>
        <end position="260"/>
    </location>
</feature>
<evidence type="ECO:0000256" key="1">
    <source>
        <dbReference type="ARBA" id="ARBA00022737"/>
    </source>
</evidence>
<dbReference type="Gene3D" id="1.25.40.20">
    <property type="entry name" value="Ankyrin repeat-containing domain"/>
    <property type="match status" value="2"/>
</dbReference>
<dbReference type="PROSITE" id="PS50297">
    <property type="entry name" value="ANK_REP_REGION"/>
    <property type="match status" value="4"/>
</dbReference>
<evidence type="ECO:0000256" key="2">
    <source>
        <dbReference type="ARBA" id="ARBA00023043"/>
    </source>
</evidence>